<feature type="transmembrane region" description="Helical" evidence="1">
    <location>
        <begin position="21"/>
        <end position="44"/>
    </location>
</feature>
<dbReference type="RefSeq" id="WP_136992222.1">
    <property type="nucleotide sequence ID" value="NZ_SZPQ01000039.1"/>
</dbReference>
<keyword evidence="3" id="KW-1185">Reference proteome</keyword>
<keyword evidence="1" id="KW-0472">Membrane</keyword>
<organism evidence="2 3">
    <name type="scientific">Martelella alba</name>
    <dbReference type="NCBI Taxonomy" id="2590451"/>
    <lineage>
        <taxon>Bacteria</taxon>
        <taxon>Pseudomonadati</taxon>
        <taxon>Pseudomonadota</taxon>
        <taxon>Alphaproteobacteria</taxon>
        <taxon>Hyphomicrobiales</taxon>
        <taxon>Aurantimonadaceae</taxon>
        <taxon>Martelella</taxon>
    </lineage>
</organism>
<feature type="transmembrane region" description="Helical" evidence="1">
    <location>
        <begin position="50"/>
        <end position="68"/>
    </location>
</feature>
<dbReference type="EMBL" id="SZPQ01000039">
    <property type="protein sequence ID" value="TKI03717.1"/>
    <property type="molecule type" value="Genomic_DNA"/>
</dbReference>
<gene>
    <name evidence="2" type="ORF">FCN80_20565</name>
</gene>
<evidence type="ECO:0000256" key="1">
    <source>
        <dbReference type="SAM" id="Phobius"/>
    </source>
</evidence>
<proteinExistence type="predicted"/>
<comment type="caution">
    <text evidence="2">The sequence shown here is derived from an EMBL/GenBank/DDBJ whole genome shotgun (WGS) entry which is preliminary data.</text>
</comment>
<keyword evidence="1" id="KW-0812">Transmembrane</keyword>
<evidence type="ECO:0000313" key="2">
    <source>
        <dbReference type="EMBL" id="TKI03717.1"/>
    </source>
</evidence>
<reference evidence="2 3" key="1">
    <citation type="submission" date="2019-04" db="EMBL/GenBank/DDBJ databases">
        <authorList>
            <person name="Li M."/>
            <person name="Gao C."/>
        </authorList>
    </citation>
    <scope>NUCLEOTIDE SEQUENCE [LARGE SCALE GENOMIC DNA]</scope>
    <source>
        <strain evidence="2 3">BGMRC 2031</strain>
    </source>
</reference>
<protein>
    <submittedName>
        <fullName evidence="2">Uncharacterized protein</fullName>
    </submittedName>
</protein>
<keyword evidence="1" id="KW-1133">Transmembrane helix</keyword>
<sequence length="92" mass="10547">MPVYLEKIPEEKNAPPRPATWRWLMFGAAVLLVGMGLTFLFWQGDRFGPRFWFLALVLPVLIWGAIFSTRRAGYTLQRVGQNSANRVINARP</sequence>
<name>A0ABY2SFH1_9HYPH</name>
<evidence type="ECO:0000313" key="3">
    <source>
        <dbReference type="Proteomes" id="UP000305202"/>
    </source>
</evidence>
<accession>A0ABY2SFH1</accession>
<dbReference type="Proteomes" id="UP000305202">
    <property type="component" value="Unassembled WGS sequence"/>
</dbReference>